<feature type="binding site" evidence="2">
    <location>
        <position position="229"/>
    </location>
    <ligand>
        <name>substrate</name>
    </ligand>
</feature>
<name>A0ABT3FMG9_9BACT</name>
<dbReference type="Gene3D" id="1.10.1740.110">
    <property type="match status" value="1"/>
</dbReference>
<dbReference type="NCBIfam" id="NF001209">
    <property type="entry name" value="PRK00175.1"/>
    <property type="match status" value="1"/>
</dbReference>
<comment type="caution">
    <text evidence="4">The sequence shown here is derived from an EMBL/GenBank/DDBJ whole genome shotgun (WGS) entry which is preliminary data.</text>
</comment>
<dbReference type="Proteomes" id="UP001207930">
    <property type="component" value="Unassembled WGS sequence"/>
</dbReference>
<evidence type="ECO:0000313" key="4">
    <source>
        <dbReference type="EMBL" id="MCW1884772.1"/>
    </source>
</evidence>
<dbReference type="RefSeq" id="WP_264500731.1">
    <property type="nucleotide sequence ID" value="NZ_JAPDDS010000004.1"/>
</dbReference>
<reference evidence="4 5" key="1">
    <citation type="submission" date="2022-10" db="EMBL/GenBank/DDBJ databases">
        <title>Luteolibacter flavescens strain MCCC 1K03193, whole genome shotgun sequencing project.</title>
        <authorList>
            <person name="Zhao G."/>
            <person name="Shen L."/>
        </authorList>
    </citation>
    <scope>NUCLEOTIDE SEQUENCE [LARGE SCALE GENOMIC DNA]</scope>
    <source>
        <strain evidence="4 5">MCCC 1K03193</strain>
    </source>
</reference>
<dbReference type="SUPFAM" id="SSF53474">
    <property type="entry name" value="alpha/beta-Hydrolases"/>
    <property type="match status" value="1"/>
</dbReference>
<keyword evidence="1 2" id="KW-0808">Transferase</keyword>
<keyword evidence="2" id="KW-0486">Methionine biosynthesis</keyword>
<evidence type="ECO:0000256" key="1">
    <source>
        <dbReference type="ARBA" id="ARBA00022679"/>
    </source>
</evidence>
<feature type="active site" evidence="2">
    <location>
        <position position="329"/>
    </location>
</feature>
<feature type="binding site" evidence="2">
    <location>
        <position position="363"/>
    </location>
    <ligand>
        <name>substrate</name>
    </ligand>
</feature>
<accession>A0ABT3FMG9</accession>
<comment type="subunit">
    <text evidence="2">Homodimer.</text>
</comment>
<sequence>MADTETKFFTINDGPIRLREGGELPSATLAYETWGTLNGDGTNAILLFHALSGAHHACGHNPAIPGTGTLWQPEMHEGWWGEMIGPGKALDTDKYFIVCANYLGGCYGSTGPASANPDTGKPWGSAFPHVTTADQAEVQAKLLDHLGVGKLHAAIGPSVGGLIALAFATRFPERVTNVISIASGYKTTVLNRLILFEQILAIENDPHFNGGDYYDGGNGGPLYGLALARMISHKTFVHLDAIERRARQDVVQPDDILAWYRVRDQFQSYMLHQGKKFVKRFDANTYLRINDMWSRFDGAHEGDAESPEALFSRCREAGQRWLVFSIDSDFCFYPEEQAELVKHLENAQVNSMHVTVHSDKGHDSFLLEPDYYTPHISWVLGKP</sequence>
<feature type="active site" evidence="2">
    <location>
        <position position="362"/>
    </location>
</feature>
<keyword evidence="2" id="KW-0028">Amino-acid biosynthesis</keyword>
<dbReference type="PANTHER" id="PTHR32268:SF11">
    <property type="entry name" value="HOMOSERINE O-ACETYLTRANSFERASE"/>
    <property type="match status" value="1"/>
</dbReference>
<proteinExistence type="inferred from homology"/>
<dbReference type="InterPro" id="IPR008220">
    <property type="entry name" value="HAT_MetX-like"/>
</dbReference>
<dbReference type="EMBL" id="JAPDDS010000004">
    <property type="protein sequence ID" value="MCW1884772.1"/>
    <property type="molecule type" value="Genomic_DNA"/>
</dbReference>
<dbReference type="PANTHER" id="PTHR32268">
    <property type="entry name" value="HOMOSERINE O-ACETYLTRANSFERASE"/>
    <property type="match status" value="1"/>
</dbReference>
<comment type="subcellular location">
    <subcellularLocation>
        <location evidence="2">Cytoplasm</location>
    </subcellularLocation>
</comment>
<evidence type="ECO:0000256" key="2">
    <source>
        <dbReference type="HAMAP-Rule" id="MF_00296"/>
    </source>
</evidence>
<dbReference type="EC" id="2.3.1.31" evidence="2"/>
<comment type="caution">
    <text evidence="2">Lacks conserved residue(s) required for the propagation of feature annotation.</text>
</comment>
<dbReference type="InterPro" id="IPR029058">
    <property type="entry name" value="AB_hydrolase_fold"/>
</dbReference>
<evidence type="ECO:0000259" key="3">
    <source>
        <dbReference type="Pfam" id="PF00561"/>
    </source>
</evidence>
<dbReference type="NCBIfam" id="TIGR01392">
    <property type="entry name" value="homoserO_Ac_trn"/>
    <property type="match status" value="1"/>
</dbReference>
<comment type="pathway">
    <text evidence="2">Amino-acid biosynthesis; L-methionine biosynthesis via de novo pathway; O-acetyl-L-homoserine from L-homoserine: step 1/1.</text>
</comment>
<protein>
    <recommendedName>
        <fullName evidence="2">Homoserine O-acetyltransferase</fullName>
        <shortName evidence="2">HAT</shortName>
        <ecNumber evidence="2">2.3.1.31</ecNumber>
    </recommendedName>
    <alternativeName>
        <fullName evidence="2">Homoserine transacetylase</fullName>
        <shortName evidence="2">HTA</shortName>
    </alternativeName>
</protein>
<dbReference type="Pfam" id="PF00561">
    <property type="entry name" value="Abhydrolase_1"/>
    <property type="match status" value="1"/>
</dbReference>
<comment type="function">
    <text evidence="2">Transfers an acetyl group from acetyl-CoA to L-homoserine, forming acetyl-L-homoserine.</text>
</comment>
<feature type="active site" description="Nucleophile" evidence="2">
    <location>
        <position position="158"/>
    </location>
</feature>
<keyword evidence="2" id="KW-0963">Cytoplasm</keyword>
<dbReference type="InterPro" id="IPR000073">
    <property type="entry name" value="AB_hydrolase_1"/>
</dbReference>
<comment type="similarity">
    <text evidence="2">Belongs to the AB hydrolase superfamily. MetX family.</text>
</comment>
<dbReference type="Gene3D" id="3.40.50.1820">
    <property type="entry name" value="alpha/beta hydrolase"/>
    <property type="match status" value="1"/>
</dbReference>
<evidence type="ECO:0000313" key="5">
    <source>
        <dbReference type="Proteomes" id="UP001207930"/>
    </source>
</evidence>
<dbReference type="GO" id="GO:0004414">
    <property type="term" value="F:homoserine O-acetyltransferase activity"/>
    <property type="evidence" value="ECO:0007669"/>
    <property type="project" value="UniProtKB-EC"/>
</dbReference>
<keyword evidence="5" id="KW-1185">Reference proteome</keyword>
<dbReference type="PIRSF" id="PIRSF000443">
    <property type="entry name" value="Homoser_Ac_trans"/>
    <property type="match status" value="1"/>
</dbReference>
<gene>
    <name evidence="2" type="primary">metXA</name>
    <name evidence="4" type="ORF">OKA04_08535</name>
</gene>
<keyword evidence="2 4" id="KW-0012">Acyltransferase</keyword>
<organism evidence="4 5">
    <name type="scientific">Luteolibacter flavescens</name>
    <dbReference type="NCBI Taxonomy" id="1859460"/>
    <lineage>
        <taxon>Bacteria</taxon>
        <taxon>Pseudomonadati</taxon>
        <taxon>Verrucomicrobiota</taxon>
        <taxon>Verrucomicrobiia</taxon>
        <taxon>Verrucomicrobiales</taxon>
        <taxon>Verrucomicrobiaceae</taxon>
        <taxon>Luteolibacter</taxon>
    </lineage>
</organism>
<feature type="domain" description="AB hydrolase-1" evidence="3">
    <location>
        <begin position="44"/>
        <end position="369"/>
    </location>
</feature>
<dbReference type="HAMAP" id="MF_00296">
    <property type="entry name" value="MetX_acyltransf"/>
    <property type="match status" value="1"/>
</dbReference>
<comment type="catalytic activity">
    <reaction evidence="2">
        <text>L-homoserine + acetyl-CoA = O-acetyl-L-homoserine + CoA</text>
        <dbReference type="Rhea" id="RHEA:13701"/>
        <dbReference type="ChEBI" id="CHEBI:57287"/>
        <dbReference type="ChEBI" id="CHEBI:57288"/>
        <dbReference type="ChEBI" id="CHEBI:57476"/>
        <dbReference type="ChEBI" id="CHEBI:57716"/>
        <dbReference type="EC" id="2.3.1.31"/>
    </reaction>
</comment>